<evidence type="ECO:0000256" key="1">
    <source>
        <dbReference type="SAM" id="Coils"/>
    </source>
</evidence>
<dbReference type="AlphaFoldDB" id="A0AAD5TTY6"/>
<evidence type="ECO:0000313" key="2">
    <source>
        <dbReference type="EMBL" id="KAJ3203202.1"/>
    </source>
</evidence>
<dbReference type="EMBL" id="JADGJW010001461">
    <property type="protein sequence ID" value="KAJ3203202.1"/>
    <property type="molecule type" value="Genomic_DNA"/>
</dbReference>
<accession>A0AAD5TTY6</accession>
<gene>
    <name evidence="2" type="ORF">HK099_001589</name>
</gene>
<sequence length="208" mass="24048">LATELMSQLYQSPSPQLVNMDYLDLSRKTFQTSKKLIEQSSTSIAKLSLTISNLDEKIQLIEIGIQQNEPTEQIKKETKNLQYSNYIIVLIQKEKMNQTLENLMTKRSKAKLEMDDITNNFAAVYKQKMLDTALLLNINHVEYKRFLDATFAGLQDSLIFGLNAAVTDKLDKFTKTMAAHKKKKPQKNLKYQEIKKIKKTSMNTYEKK</sequence>
<reference evidence="2" key="1">
    <citation type="submission" date="2020-05" db="EMBL/GenBank/DDBJ databases">
        <title>Phylogenomic resolution of chytrid fungi.</title>
        <authorList>
            <person name="Stajich J.E."/>
            <person name="Amses K."/>
            <person name="Simmons R."/>
            <person name="Seto K."/>
            <person name="Myers J."/>
            <person name="Bonds A."/>
            <person name="Quandt C.A."/>
            <person name="Barry K."/>
            <person name="Liu P."/>
            <person name="Grigoriev I."/>
            <person name="Longcore J.E."/>
            <person name="James T.Y."/>
        </authorList>
    </citation>
    <scope>NUCLEOTIDE SEQUENCE</scope>
    <source>
        <strain evidence="2">JEL0476</strain>
    </source>
</reference>
<keyword evidence="3" id="KW-1185">Reference proteome</keyword>
<proteinExistence type="predicted"/>
<comment type="caution">
    <text evidence="2">The sequence shown here is derived from an EMBL/GenBank/DDBJ whole genome shotgun (WGS) entry which is preliminary data.</text>
</comment>
<name>A0AAD5TTY6_9FUNG</name>
<protein>
    <submittedName>
        <fullName evidence="2">Uncharacterized protein</fullName>
    </submittedName>
</protein>
<feature type="coiled-coil region" evidence="1">
    <location>
        <begin position="93"/>
        <end position="120"/>
    </location>
</feature>
<keyword evidence="1" id="KW-0175">Coiled coil</keyword>
<dbReference type="Proteomes" id="UP001211065">
    <property type="component" value="Unassembled WGS sequence"/>
</dbReference>
<feature type="non-terminal residue" evidence="2">
    <location>
        <position position="208"/>
    </location>
</feature>
<evidence type="ECO:0000313" key="3">
    <source>
        <dbReference type="Proteomes" id="UP001211065"/>
    </source>
</evidence>
<organism evidence="2 3">
    <name type="scientific">Clydaea vesicula</name>
    <dbReference type="NCBI Taxonomy" id="447962"/>
    <lineage>
        <taxon>Eukaryota</taxon>
        <taxon>Fungi</taxon>
        <taxon>Fungi incertae sedis</taxon>
        <taxon>Chytridiomycota</taxon>
        <taxon>Chytridiomycota incertae sedis</taxon>
        <taxon>Chytridiomycetes</taxon>
        <taxon>Lobulomycetales</taxon>
        <taxon>Lobulomycetaceae</taxon>
        <taxon>Clydaea</taxon>
    </lineage>
</organism>